<dbReference type="EMBL" id="RBIL01000001">
    <property type="protein sequence ID" value="RKQ91419.1"/>
    <property type="molecule type" value="Genomic_DNA"/>
</dbReference>
<feature type="signal peptide" evidence="1">
    <location>
        <begin position="1"/>
        <end position="21"/>
    </location>
</feature>
<accession>A0A660LA54</accession>
<dbReference type="Proteomes" id="UP000278962">
    <property type="component" value="Unassembled WGS sequence"/>
</dbReference>
<keyword evidence="3" id="KW-1185">Reference proteome</keyword>
<reference evidence="2 3" key="1">
    <citation type="submission" date="2018-10" db="EMBL/GenBank/DDBJ databases">
        <title>Genomic Encyclopedia of Archaeal and Bacterial Type Strains, Phase II (KMG-II): from individual species to whole genera.</title>
        <authorList>
            <person name="Goeker M."/>
        </authorList>
    </citation>
    <scope>NUCLEOTIDE SEQUENCE [LARGE SCALE GENOMIC DNA]</scope>
    <source>
        <strain evidence="2 3">DSM 14954</strain>
    </source>
</reference>
<evidence type="ECO:0000313" key="2">
    <source>
        <dbReference type="EMBL" id="RKQ91419.1"/>
    </source>
</evidence>
<sequence length="147" mass="15826">MLAATLASVALLPGLLTPTVAEVKQKTTIPVLLPSTFQHKGRLFANGIGDPSMYRIQLTSTKDCQANYCSVAWFTAEAGIQLRGGKAITLAKGRKGRYWPMSCGASCAPARISWREQETGIVYGIESGKSRSRLVTLAKSAIKRGPR</sequence>
<gene>
    <name evidence="2" type="ORF">C8N24_1241</name>
</gene>
<dbReference type="RefSeq" id="WP_121249018.1">
    <property type="nucleotide sequence ID" value="NZ_RBIL01000001.1"/>
</dbReference>
<name>A0A660LA54_9ACTN</name>
<evidence type="ECO:0000313" key="3">
    <source>
        <dbReference type="Proteomes" id="UP000278962"/>
    </source>
</evidence>
<dbReference type="AlphaFoldDB" id="A0A660LA54"/>
<keyword evidence="1" id="KW-0732">Signal</keyword>
<proteinExistence type="predicted"/>
<protein>
    <submittedName>
        <fullName evidence="2">Uncharacterized protein</fullName>
    </submittedName>
</protein>
<comment type="caution">
    <text evidence="2">The sequence shown here is derived from an EMBL/GenBank/DDBJ whole genome shotgun (WGS) entry which is preliminary data.</text>
</comment>
<dbReference type="OrthoDB" id="5244073at2"/>
<feature type="chain" id="PRO_5038392325" evidence="1">
    <location>
        <begin position="22"/>
        <end position="147"/>
    </location>
</feature>
<organism evidence="2 3">
    <name type="scientific">Solirubrobacter pauli</name>
    <dbReference type="NCBI Taxonomy" id="166793"/>
    <lineage>
        <taxon>Bacteria</taxon>
        <taxon>Bacillati</taxon>
        <taxon>Actinomycetota</taxon>
        <taxon>Thermoleophilia</taxon>
        <taxon>Solirubrobacterales</taxon>
        <taxon>Solirubrobacteraceae</taxon>
        <taxon>Solirubrobacter</taxon>
    </lineage>
</organism>
<evidence type="ECO:0000256" key="1">
    <source>
        <dbReference type="SAM" id="SignalP"/>
    </source>
</evidence>